<reference evidence="5 6" key="1">
    <citation type="submission" date="2019-06" db="EMBL/GenBank/DDBJ databases">
        <title>Genome sequence of Ureibacillus terrenus.</title>
        <authorList>
            <person name="Maclea K.S."/>
            <person name="Simoes M."/>
        </authorList>
    </citation>
    <scope>NUCLEOTIDE SEQUENCE [LARGE SCALE GENOMIC DNA]</scope>
    <source>
        <strain evidence="5 6">ATCC BAA-384</strain>
    </source>
</reference>
<sequence length="382" mass="41199">MKGENMKILIAPDSFKGSLSSRELCRAIRHGIEKVAEAEVVEVPISDGGEGFLESICVSKPLQMESVNVKDPLGRIIRAEMAFDPTRQTAFIEMAKSTGLTLVSENERNPYQSFSYGVGDFVLHGLDKGLRTFIIGLGGSATNDAGIGMLLELGVVFLDADGNPVRIDSLADIRKIASLDISRMDSRLFDCKFILATDVNNPLCGRNGATYVFGPQKGIAKKDLQGIDNILSHYGAVLEKQFQKELKNRPGAGAAGGIPVSFLALFETEIRPGIEIILENAKLKELLPEMDFVITGEGRLDRQTFSGKVIKGICDLANSCSVPVIAICGSIDCSRQEIKKMGLLAAFSICKGPTSLEESMNHAGELAEELAENLGELMAGRK</sequence>
<dbReference type="InterPro" id="IPR004381">
    <property type="entry name" value="Glycerate_kinase"/>
</dbReference>
<dbReference type="AlphaFoldDB" id="A0A540V1B8"/>
<evidence type="ECO:0000256" key="3">
    <source>
        <dbReference type="ARBA" id="ARBA00022777"/>
    </source>
</evidence>
<dbReference type="NCBIfam" id="TIGR00045">
    <property type="entry name" value="glycerate kinase"/>
    <property type="match status" value="1"/>
</dbReference>
<dbReference type="InterPro" id="IPR036129">
    <property type="entry name" value="Glycerate_kinase_sf"/>
</dbReference>
<keyword evidence="2 4" id="KW-0808">Transferase</keyword>
<dbReference type="PIRSF" id="PIRSF006078">
    <property type="entry name" value="GlxK"/>
    <property type="match status" value="1"/>
</dbReference>
<dbReference type="Pfam" id="PF02595">
    <property type="entry name" value="Gly_kinase"/>
    <property type="match status" value="1"/>
</dbReference>
<dbReference type="PANTHER" id="PTHR21599">
    <property type="entry name" value="GLYCERATE KINASE"/>
    <property type="match status" value="1"/>
</dbReference>
<dbReference type="Proteomes" id="UP000315753">
    <property type="component" value="Unassembled WGS sequence"/>
</dbReference>
<dbReference type="GO" id="GO:0008887">
    <property type="term" value="F:glycerate kinase activity"/>
    <property type="evidence" value="ECO:0007669"/>
    <property type="project" value="UniProtKB-UniRule"/>
</dbReference>
<proteinExistence type="inferred from homology"/>
<protein>
    <submittedName>
        <fullName evidence="5">Glycerate kinase</fullName>
    </submittedName>
</protein>
<keyword evidence="3 4" id="KW-0418">Kinase</keyword>
<evidence type="ECO:0000256" key="2">
    <source>
        <dbReference type="ARBA" id="ARBA00022679"/>
    </source>
</evidence>
<dbReference type="OrthoDB" id="9774290at2"/>
<comment type="caution">
    <text evidence="5">The sequence shown here is derived from an EMBL/GenBank/DDBJ whole genome shotgun (WGS) entry which is preliminary data.</text>
</comment>
<accession>A0A540V1B8</accession>
<dbReference type="PANTHER" id="PTHR21599:SF0">
    <property type="entry name" value="GLYCERATE KINASE"/>
    <property type="match status" value="1"/>
</dbReference>
<comment type="similarity">
    <text evidence="1 4">Belongs to the glycerate kinase type-1 family.</text>
</comment>
<evidence type="ECO:0000313" key="6">
    <source>
        <dbReference type="Proteomes" id="UP000315753"/>
    </source>
</evidence>
<keyword evidence="6" id="KW-1185">Reference proteome</keyword>
<evidence type="ECO:0000256" key="4">
    <source>
        <dbReference type="PIRNR" id="PIRNR006078"/>
    </source>
</evidence>
<dbReference type="EMBL" id="VIGD01000011">
    <property type="protein sequence ID" value="TQE90525.1"/>
    <property type="molecule type" value="Genomic_DNA"/>
</dbReference>
<name>A0A540V1B8_9BACL</name>
<dbReference type="Gene3D" id="3.90.1510.10">
    <property type="entry name" value="Glycerate kinase, domain 2"/>
    <property type="match status" value="1"/>
</dbReference>
<evidence type="ECO:0000313" key="5">
    <source>
        <dbReference type="EMBL" id="TQE90525.1"/>
    </source>
</evidence>
<dbReference type="InterPro" id="IPR018197">
    <property type="entry name" value="Glycerate_kinase_RE-like"/>
</dbReference>
<dbReference type="GO" id="GO:0031388">
    <property type="term" value="P:organic acid phosphorylation"/>
    <property type="evidence" value="ECO:0007669"/>
    <property type="project" value="UniProtKB-UniRule"/>
</dbReference>
<dbReference type="InterPro" id="IPR018193">
    <property type="entry name" value="Glyc_kinase_flavodox-like_fold"/>
</dbReference>
<organism evidence="5 6">
    <name type="scientific">Ureibacillus terrenus</name>
    <dbReference type="NCBI Taxonomy" id="118246"/>
    <lineage>
        <taxon>Bacteria</taxon>
        <taxon>Bacillati</taxon>
        <taxon>Bacillota</taxon>
        <taxon>Bacilli</taxon>
        <taxon>Bacillales</taxon>
        <taxon>Caryophanaceae</taxon>
        <taxon>Ureibacillus</taxon>
    </lineage>
</organism>
<dbReference type="SUPFAM" id="SSF110738">
    <property type="entry name" value="Glycerate kinase I"/>
    <property type="match status" value="1"/>
</dbReference>
<dbReference type="Gene3D" id="3.40.50.10350">
    <property type="entry name" value="Glycerate kinase, domain 1"/>
    <property type="match status" value="1"/>
</dbReference>
<gene>
    <name evidence="5" type="ORF">FKZ59_09640</name>
</gene>
<evidence type="ECO:0000256" key="1">
    <source>
        <dbReference type="ARBA" id="ARBA00006284"/>
    </source>
</evidence>